<evidence type="ECO:0000256" key="7">
    <source>
        <dbReference type="ARBA" id="ARBA00023136"/>
    </source>
</evidence>
<accession>A0ABV8TYG4</accession>
<dbReference type="EMBL" id="JBHSDK010000015">
    <property type="protein sequence ID" value="MFC4335851.1"/>
    <property type="molecule type" value="Genomic_DNA"/>
</dbReference>
<feature type="compositionally biased region" description="Basic and acidic residues" evidence="8">
    <location>
        <begin position="90"/>
        <end position="124"/>
    </location>
</feature>
<feature type="region of interest" description="Disordered" evidence="8">
    <location>
        <begin position="81"/>
        <end position="160"/>
    </location>
</feature>
<keyword evidence="3" id="KW-0812">Transmembrane</keyword>
<dbReference type="Pfam" id="PF02416">
    <property type="entry name" value="TatA_B_E"/>
    <property type="match status" value="1"/>
</dbReference>
<evidence type="ECO:0000256" key="3">
    <source>
        <dbReference type="ARBA" id="ARBA00022692"/>
    </source>
</evidence>
<feature type="compositionally biased region" description="Basic and acidic residues" evidence="8">
    <location>
        <begin position="150"/>
        <end position="160"/>
    </location>
</feature>
<evidence type="ECO:0000313" key="9">
    <source>
        <dbReference type="EMBL" id="MFC4335851.1"/>
    </source>
</evidence>
<protein>
    <submittedName>
        <fullName evidence="9">Preprotein translocase subunit TatB</fullName>
    </submittedName>
</protein>
<keyword evidence="4" id="KW-0653">Protein transport</keyword>
<evidence type="ECO:0000313" key="10">
    <source>
        <dbReference type="Proteomes" id="UP001595823"/>
    </source>
</evidence>
<reference evidence="10" key="1">
    <citation type="journal article" date="2019" name="Int. J. Syst. Evol. Microbiol.">
        <title>The Global Catalogue of Microorganisms (GCM) 10K type strain sequencing project: providing services to taxonomists for standard genome sequencing and annotation.</title>
        <authorList>
            <consortium name="The Broad Institute Genomics Platform"/>
            <consortium name="The Broad Institute Genome Sequencing Center for Infectious Disease"/>
            <person name="Wu L."/>
            <person name="Ma J."/>
        </authorList>
    </citation>
    <scope>NUCLEOTIDE SEQUENCE [LARGE SCALE GENOMIC DNA]</scope>
    <source>
        <strain evidence="10">IBRC-M 10908</strain>
    </source>
</reference>
<evidence type="ECO:0000256" key="1">
    <source>
        <dbReference type="ARBA" id="ARBA00004167"/>
    </source>
</evidence>
<name>A0ABV8TYG4_9ACTN</name>
<evidence type="ECO:0000256" key="5">
    <source>
        <dbReference type="ARBA" id="ARBA00022989"/>
    </source>
</evidence>
<dbReference type="Proteomes" id="UP001595823">
    <property type="component" value="Unassembled WGS sequence"/>
</dbReference>
<dbReference type="PRINTS" id="PR01506">
    <property type="entry name" value="TATBPROTEIN"/>
</dbReference>
<dbReference type="Gene3D" id="1.20.5.3310">
    <property type="match status" value="1"/>
</dbReference>
<keyword evidence="2" id="KW-0813">Transport</keyword>
<evidence type="ECO:0000256" key="8">
    <source>
        <dbReference type="SAM" id="MobiDB-lite"/>
    </source>
</evidence>
<sequence length="160" mass="17122">MLGNIGGPGFLILILLALLLWGPDKIPGAIANLRRFISKLRSMATNAADTLSSEIGTEVKPEDLNPKAFVRKHVLSEDDQAMLTNPLKATAEDLKKSTKPLSDESQKLAREADDAGRAVRESTKPKRTSSESASTDASESSDAPSQSEAPRSRASFDDAT</sequence>
<keyword evidence="5" id="KW-1133">Transmembrane helix</keyword>
<comment type="caution">
    <text evidence="9">The sequence shown here is derived from an EMBL/GenBank/DDBJ whole genome shotgun (WGS) entry which is preliminary data.</text>
</comment>
<organism evidence="9 10">
    <name type="scientific">Salininema proteolyticum</name>
    <dbReference type="NCBI Taxonomy" id="1607685"/>
    <lineage>
        <taxon>Bacteria</taxon>
        <taxon>Bacillati</taxon>
        <taxon>Actinomycetota</taxon>
        <taxon>Actinomycetes</taxon>
        <taxon>Glycomycetales</taxon>
        <taxon>Glycomycetaceae</taxon>
        <taxon>Salininema</taxon>
    </lineage>
</organism>
<keyword evidence="7" id="KW-0472">Membrane</keyword>
<dbReference type="RefSeq" id="WP_380621117.1">
    <property type="nucleotide sequence ID" value="NZ_JBHSDK010000015.1"/>
</dbReference>
<evidence type="ECO:0000256" key="6">
    <source>
        <dbReference type="ARBA" id="ARBA00023010"/>
    </source>
</evidence>
<keyword evidence="10" id="KW-1185">Reference proteome</keyword>
<gene>
    <name evidence="9" type="ORF">ACFPET_11625</name>
</gene>
<dbReference type="InterPro" id="IPR003369">
    <property type="entry name" value="TatA/B/E"/>
</dbReference>
<evidence type="ECO:0000256" key="4">
    <source>
        <dbReference type="ARBA" id="ARBA00022927"/>
    </source>
</evidence>
<keyword evidence="6" id="KW-0811">Translocation</keyword>
<feature type="compositionally biased region" description="Low complexity" evidence="8">
    <location>
        <begin position="130"/>
        <end position="142"/>
    </location>
</feature>
<proteinExistence type="predicted"/>
<evidence type="ECO:0000256" key="2">
    <source>
        <dbReference type="ARBA" id="ARBA00022448"/>
    </source>
</evidence>
<comment type="subcellular location">
    <subcellularLocation>
        <location evidence="1">Membrane</location>
        <topology evidence="1">Single-pass membrane protein</topology>
    </subcellularLocation>
</comment>